<reference evidence="1" key="1">
    <citation type="journal article" date="2014" name="Int. J. Syst. Evol. Microbiol.">
        <title>Complete genome sequence of Corynebacterium casei LMG S-19264T (=DSM 44701T), isolated from a smear-ripened cheese.</title>
        <authorList>
            <consortium name="US DOE Joint Genome Institute (JGI-PGF)"/>
            <person name="Walter F."/>
            <person name="Albersmeier A."/>
            <person name="Kalinowski J."/>
            <person name="Ruckert C."/>
        </authorList>
    </citation>
    <scope>NUCLEOTIDE SEQUENCE</scope>
    <source>
        <strain evidence="1">JCM 12862</strain>
    </source>
</reference>
<protein>
    <submittedName>
        <fullName evidence="1">Uncharacterized protein</fullName>
    </submittedName>
</protein>
<reference evidence="1" key="2">
    <citation type="submission" date="2020-09" db="EMBL/GenBank/DDBJ databases">
        <authorList>
            <person name="Sun Q."/>
            <person name="Ohkuma M."/>
        </authorList>
    </citation>
    <scope>NUCLEOTIDE SEQUENCE</scope>
    <source>
        <strain evidence="1">JCM 12862</strain>
    </source>
</reference>
<evidence type="ECO:0000313" key="2">
    <source>
        <dbReference type="Proteomes" id="UP000612329"/>
    </source>
</evidence>
<dbReference type="AlphaFoldDB" id="A0A8J3FGV9"/>
<sequence>MSMQGFKYLIIAFVFILVTVSCTKEVDFNQANNIQLTPVFESSLVYIDEPANRFLVNGSEITVLQDSVNIDFFNDQFVVDYLEKAEFLFQTTNTINRGFQVQVEMLDDFDRLQHTFTFSSSASPDNSDVVTEHVEVFEGNSLTALKNTTKMVFTLTILPGETIDENTIGRIELKSKGAFYLNVQP</sequence>
<comment type="caution">
    <text evidence="1">The sequence shown here is derived from an EMBL/GenBank/DDBJ whole genome shotgun (WGS) entry which is preliminary data.</text>
</comment>
<dbReference type="PROSITE" id="PS51257">
    <property type="entry name" value="PROKAR_LIPOPROTEIN"/>
    <property type="match status" value="1"/>
</dbReference>
<keyword evidence="2" id="KW-1185">Reference proteome</keyword>
<evidence type="ECO:0000313" key="1">
    <source>
        <dbReference type="EMBL" id="GGK26323.1"/>
    </source>
</evidence>
<organism evidence="1 2">
    <name type="scientific">Yeosuana aromativorans</name>
    <dbReference type="NCBI Taxonomy" id="288019"/>
    <lineage>
        <taxon>Bacteria</taxon>
        <taxon>Pseudomonadati</taxon>
        <taxon>Bacteroidota</taxon>
        <taxon>Flavobacteriia</taxon>
        <taxon>Flavobacteriales</taxon>
        <taxon>Flavobacteriaceae</taxon>
        <taxon>Yeosuana</taxon>
    </lineage>
</organism>
<proteinExistence type="predicted"/>
<accession>A0A8J3FGV9</accession>
<dbReference type="Proteomes" id="UP000612329">
    <property type="component" value="Unassembled WGS sequence"/>
</dbReference>
<gene>
    <name evidence="1" type="ORF">GCM10007962_20770</name>
</gene>
<name>A0A8J3FGV9_9FLAO</name>
<dbReference type="EMBL" id="BMNR01000004">
    <property type="protein sequence ID" value="GGK26323.1"/>
    <property type="molecule type" value="Genomic_DNA"/>
</dbReference>